<accession>A0A0A7HDZ6</accession>
<evidence type="ECO:0008006" key="3">
    <source>
        <dbReference type="Google" id="ProtNLM"/>
    </source>
</evidence>
<reference evidence="1 2" key="1">
    <citation type="submission" date="2014-10" db="EMBL/GenBank/DDBJ databases">
        <title>VR bacteriophages - a small but diverse group of low-temperature viruses.</title>
        <authorList>
            <person name="Kaliniene L."/>
            <person name="Meskys R."/>
            <person name="Simoliunas E."/>
            <person name="Zajanckauskaite A."/>
            <person name="Truncaite L."/>
        </authorList>
    </citation>
    <scope>NUCLEOTIDE SEQUENCE [LARGE SCALE GENOMIC DNA]</scope>
</reference>
<dbReference type="RefSeq" id="YP_009209939.1">
    <property type="nucleotide sequence ID" value="NC_028925.1"/>
</dbReference>
<dbReference type="EMBL" id="KP007361">
    <property type="protein sequence ID" value="AIZ02541.1"/>
    <property type="molecule type" value="Genomic_DNA"/>
</dbReference>
<sequence>MEPVKAVLEPDVIDVEYGNTYSATVTLSPIENIPDGSVIRYDWVVNNKFVGTGEATRTTQPSQTGNYVLSCRVFITPPNENTVMITTNKSYGYVYKNSDTSPVDAEILYDNKIYQIGSKVRLLAVANNPDTNFVKGIIWKDADGKIIGIGREYIHTMQSEYDIVRAKVTMDSPIRDEFSKNFTIHLYAINVQEGTCIRYIHPLDHRDAGFIWCGWWVMDEIQRAIKLGLDWKNPKELDLNYKCDLETLALLLKTYPEAEVQESRHGYIITRLQIETGEIYKKPYEVK</sequence>
<protein>
    <recommendedName>
        <fullName evidence="3">Head outer capsid protein</fullName>
    </recommendedName>
</protein>
<dbReference type="Proteomes" id="UP000030717">
    <property type="component" value="Segment"/>
</dbReference>
<dbReference type="KEGG" id="vg:26636359"/>
<evidence type="ECO:0000313" key="1">
    <source>
        <dbReference type="EMBL" id="AIZ02541.1"/>
    </source>
</evidence>
<gene>
    <name evidence="1" type="ORF">VR25_197</name>
</gene>
<keyword evidence="2" id="KW-1185">Reference proteome</keyword>
<name>A0A0A7HDZ6_9CAUD</name>
<organism evidence="1 2">
    <name type="scientific">Escherichia phage vB_EcoM_VR25</name>
    <dbReference type="NCBI Taxonomy" id="1567028"/>
    <lineage>
        <taxon>Viruses</taxon>
        <taxon>Duplodnaviria</taxon>
        <taxon>Heunggongvirae</taxon>
        <taxon>Uroviricota</taxon>
        <taxon>Caudoviricetes</taxon>
        <taxon>Pantevenvirales</taxon>
        <taxon>Straboviridae</taxon>
        <taxon>Tevenvirinae</taxon>
        <taxon>Gaprivervirus</taxon>
        <taxon>Gaprivervirus vr25</taxon>
    </lineage>
</organism>
<evidence type="ECO:0000313" key="2">
    <source>
        <dbReference type="Proteomes" id="UP000030717"/>
    </source>
</evidence>
<dbReference type="GeneID" id="26636359"/>
<proteinExistence type="predicted"/>